<dbReference type="NCBIfam" id="NF008229">
    <property type="entry name" value="PRK10996.1"/>
    <property type="match status" value="1"/>
</dbReference>
<name>A0A9X1Y6D1_9PROT</name>
<evidence type="ECO:0000256" key="3">
    <source>
        <dbReference type="ARBA" id="ARBA00023157"/>
    </source>
</evidence>
<accession>A0A9X1Y6D1</accession>
<evidence type="ECO:0000313" key="7">
    <source>
        <dbReference type="Proteomes" id="UP001139516"/>
    </source>
</evidence>
<dbReference type="Pfam" id="PF21352">
    <property type="entry name" value="Zn_ribbon_Thio2"/>
    <property type="match status" value="1"/>
</dbReference>
<dbReference type="Gene3D" id="2.30.30.380">
    <property type="entry name" value="Zn-finger domain of Sec23/24"/>
    <property type="match status" value="1"/>
</dbReference>
<gene>
    <name evidence="6" type="primary">trxC</name>
    <name evidence="6" type="ORF">M0638_01550</name>
</gene>
<keyword evidence="2" id="KW-0249">Electron transport</keyword>
<dbReference type="Pfam" id="PF00085">
    <property type="entry name" value="Thioredoxin"/>
    <property type="match status" value="1"/>
</dbReference>
<proteinExistence type="predicted"/>
<dbReference type="InterPro" id="IPR049299">
    <property type="entry name" value="Thio2_N"/>
</dbReference>
<feature type="domain" description="Thioredoxin" evidence="5">
    <location>
        <begin position="20"/>
        <end position="145"/>
    </location>
</feature>
<dbReference type="PRINTS" id="PR00421">
    <property type="entry name" value="THIOREDOXIN"/>
</dbReference>
<organism evidence="6 7">
    <name type="scientific">Roseomonas acroporae</name>
    <dbReference type="NCBI Taxonomy" id="2937791"/>
    <lineage>
        <taxon>Bacteria</taxon>
        <taxon>Pseudomonadati</taxon>
        <taxon>Pseudomonadota</taxon>
        <taxon>Alphaproteobacteria</taxon>
        <taxon>Acetobacterales</taxon>
        <taxon>Roseomonadaceae</taxon>
        <taxon>Roseomonas</taxon>
    </lineage>
</organism>
<dbReference type="RefSeq" id="WP_248665188.1">
    <property type="nucleotide sequence ID" value="NZ_JALPRX010000006.1"/>
</dbReference>
<dbReference type="Proteomes" id="UP001139516">
    <property type="component" value="Unassembled WGS sequence"/>
</dbReference>
<dbReference type="GO" id="GO:0005829">
    <property type="term" value="C:cytosol"/>
    <property type="evidence" value="ECO:0007669"/>
    <property type="project" value="TreeGrafter"/>
</dbReference>
<dbReference type="PANTHER" id="PTHR45663:SF11">
    <property type="entry name" value="GEO12009P1"/>
    <property type="match status" value="1"/>
</dbReference>
<dbReference type="SUPFAM" id="SSF52833">
    <property type="entry name" value="Thioredoxin-like"/>
    <property type="match status" value="1"/>
</dbReference>
<dbReference type="GO" id="GO:0015035">
    <property type="term" value="F:protein-disulfide reductase activity"/>
    <property type="evidence" value="ECO:0007669"/>
    <property type="project" value="TreeGrafter"/>
</dbReference>
<evidence type="ECO:0000256" key="1">
    <source>
        <dbReference type="ARBA" id="ARBA00022448"/>
    </source>
</evidence>
<dbReference type="PANTHER" id="PTHR45663">
    <property type="entry name" value="GEO12009P1"/>
    <property type="match status" value="1"/>
</dbReference>
<dbReference type="EMBL" id="JALPRX010000006">
    <property type="protein sequence ID" value="MCK8783065.1"/>
    <property type="molecule type" value="Genomic_DNA"/>
</dbReference>
<evidence type="ECO:0000259" key="5">
    <source>
        <dbReference type="PROSITE" id="PS51352"/>
    </source>
</evidence>
<protein>
    <submittedName>
        <fullName evidence="6">Thioredoxin TrxC</fullName>
    </submittedName>
</protein>
<keyword evidence="1" id="KW-0813">Transport</keyword>
<reference evidence="6" key="1">
    <citation type="submission" date="2022-04" db="EMBL/GenBank/DDBJ databases">
        <title>Roseomonas acroporae sp. nov., isolated from coral Acropora digitifera.</title>
        <authorList>
            <person name="Sun H."/>
        </authorList>
    </citation>
    <scope>NUCLEOTIDE SEQUENCE</scope>
    <source>
        <strain evidence="6">NAR14</strain>
    </source>
</reference>
<dbReference type="InterPro" id="IPR013766">
    <property type="entry name" value="Thioredoxin_domain"/>
</dbReference>
<comment type="caution">
    <text evidence="6">The sequence shown here is derived from an EMBL/GenBank/DDBJ whole genome shotgun (WGS) entry which is preliminary data.</text>
</comment>
<dbReference type="Gene3D" id="3.40.30.10">
    <property type="entry name" value="Glutaredoxin"/>
    <property type="match status" value="1"/>
</dbReference>
<dbReference type="AlphaFoldDB" id="A0A9X1Y6D1"/>
<keyword evidence="3" id="KW-1015">Disulfide bond</keyword>
<evidence type="ECO:0000256" key="2">
    <source>
        <dbReference type="ARBA" id="ARBA00022982"/>
    </source>
</evidence>
<dbReference type="PROSITE" id="PS51352">
    <property type="entry name" value="THIOREDOXIN_2"/>
    <property type="match status" value="1"/>
</dbReference>
<dbReference type="GO" id="GO:0045454">
    <property type="term" value="P:cell redox homeostasis"/>
    <property type="evidence" value="ECO:0007669"/>
    <property type="project" value="TreeGrafter"/>
</dbReference>
<sequence>MAEALHIVCPHCDGINRVPRARLADAPKCGHCHAALFTGAPVALDGPRFLRHVERGDLPVIADFWAAWCGPCRAMAPVFERAAATLEPRARFVKVDVDANPQLAAQFGVQGIPALFAFRGGKVVARQSGLADLGLLRGWVERFADGPIPA</sequence>
<keyword evidence="7" id="KW-1185">Reference proteome</keyword>
<dbReference type="InterPro" id="IPR036249">
    <property type="entry name" value="Thioredoxin-like_sf"/>
</dbReference>
<keyword evidence="4" id="KW-0676">Redox-active center</keyword>
<evidence type="ECO:0000313" key="6">
    <source>
        <dbReference type="EMBL" id="MCK8783065.1"/>
    </source>
</evidence>
<dbReference type="InterPro" id="IPR017937">
    <property type="entry name" value="Thioredoxin_CS"/>
</dbReference>
<dbReference type="CDD" id="cd02947">
    <property type="entry name" value="TRX_family"/>
    <property type="match status" value="1"/>
</dbReference>
<dbReference type="PROSITE" id="PS00194">
    <property type="entry name" value="THIOREDOXIN_1"/>
    <property type="match status" value="1"/>
</dbReference>
<evidence type="ECO:0000256" key="4">
    <source>
        <dbReference type="ARBA" id="ARBA00023284"/>
    </source>
</evidence>